<dbReference type="InterPro" id="IPR011066">
    <property type="entry name" value="MscS_channel_C_sf"/>
</dbReference>
<proteinExistence type="inferred from homology"/>
<dbReference type="PANTHER" id="PTHR30347:SF1">
    <property type="entry name" value="MECHANOSENSITIVE CHANNEL MSCK"/>
    <property type="match status" value="1"/>
</dbReference>
<keyword evidence="8" id="KW-0732">Signal</keyword>
<comment type="caution">
    <text evidence="11">The sequence shown here is derived from an EMBL/GenBank/DDBJ whole genome shotgun (WGS) entry which is preliminary data.</text>
</comment>
<evidence type="ECO:0000313" key="11">
    <source>
        <dbReference type="EMBL" id="PRY96802.1"/>
    </source>
</evidence>
<dbReference type="AlphaFoldDB" id="A0A2T0XD24"/>
<keyword evidence="3" id="KW-1003">Cell membrane</keyword>
<feature type="transmembrane region" description="Helical" evidence="7">
    <location>
        <begin position="531"/>
        <end position="549"/>
    </location>
</feature>
<dbReference type="Gene3D" id="1.10.287.1260">
    <property type="match status" value="1"/>
</dbReference>
<evidence type="ECO:0000256" key="6">
    <source>
        <dbReference type="ARBA" id="ARBA00023136"/>
    </source>
</evidence>
<dbReference type="Pfam" id="PF00924">
    <property type="entry name" value="MS_channel_2nd"/>
    <property type="match status" value="1"/>
</dbReference>
<reference evidence="11 12" key="1">
    <citation type="submission" date="2018-03" db="EMBL/GenBank/DDBJ databases">
        <title>Genomic Encyclopedia of Type Strains, Phase III (KMG-III): the genomes of soil and plant-associated and newly described type strains.</title>
        <authorList>
            <person name="Whitman W."/>
        </authorList>
    </citation>
    <scope>NUCLEOTIDE SEQUENCE [LARGE SCALE GENOMIC DNA]</scope>
    <source>
        <strain evidence="11 12">MWH-P2sevCIIIb</strain>
    </source>
</reference>
<dbReference type="InterPro" id="IPR023408">
    <property type="entry name" value="MscS_beta-dom_sf"/>
</dbReference>
<dbReference type="Gene3D" id="3.30.70.100">
    <property type="match status" value="1"/>
</dbReference>
<feature type="domain" description="Mechanosensitive ion channel MscS C-terminal" evidence="10">
    <location>
        <begin position="689"/>
        <end position="773"/>
    </location>
</feature>
<evidence type="ECO:0000256" key="5">
    <source>
        <dbReference type="ARBA" id="ARBA00022989"/>
    </source>
</evidence>
<comment type="similarity">
    <text evidence="2">Belongs to the MscS (TC 1.A.23) family.</text>
</comment>
<gene>
    <name evidence="11" type="ORF">BCM14_2557</name>
</gene>
<dbReference type="GO" id="GO:0005886">
    <property type="term" value="C:plasma membrane"/>
    <property type="evidence" value="ECO:0007669"/>
    <property type="project" value="UniProtKB-SubCell"/>
</dbReference>
<evidence type="ECO:0000313" key="12">
    <source>
        <dbReference type="Proteomes" id="UP000238308"/>
    </source>
</evidence>
<comment type="subcellular location">
    <subcellularLocation>
        <location evidence="1">Cell membrane</location>
        <topology evidence="1">Multi-pass membrane protein</topology>
    </subcellularLocation>
</comment>
<feature type="signal peptide" evidence="8">
    <location>
        <begin position="1"/>
        <end position="27"/>
    </location>
</feature>
<evidence type="ECO:0000256" key="2">
    <source>
        <dbReference type="ARBA" id="ARBA00008017"/>
    </source>
</evidence>
<keyword evidence="5 7" id="KW-1133">Transmembrane helix</keyword>
<evidence type="ECO:0000256" key="1">
    <source>
        <dbReference type="ARBA" id="ARBA00004651"/>
    </source>
</evidence>
<feature type="domain" description="Mechanosensitive ion channel MscS" evidence="9">
    <location>
        <begin position="614"/>
        <end position="680"/>
    </location>
</feature>
<dbReference type="GO" id="GO:0008381">
    <property type="term" value="F:mechanosensitive monoatomic ion channel activity"/>
    <property type="evidence" value="ECO:0007669"/>
    <property type="project" value="UniProtKB-ARBA"/>
</dbReference>
<name>A0A2T0XD24_9BURK</name>
<feature type="chain" id="PRO_5015487589" evidence="8">
    <location>
        <begin position="28"/>
        <end position="786"/>
    </location>
</feature>
<keyword evidence="12" id="KW-1185">Reference proteome</keyword>
<keyword evidence="6 7" id="KW-0472">Membrane</keyword>
<keyword evidence="4 7" id="KW-0812">Transmembrane</keyword>
<evidence type="ECO:0000259" key="9">
    <source>
        <dbReference type="Pfam" id="PF00924"/>
    </source>
</evidence>
<dbReference type="SUPFAM" id="SSF82689">
    <property type="entry name" value="Mechanosensitive channel protein MscS (YggB), C-terminal domain"/>
    <property type="match status" value="1"/>
</dbReference>
<dbReference type="EMBL" id="PVTV01000016">
    <property type="protein sequence ID" value="PRY96802.1"/>
    <property type="molecule type" value="Genomic_DNA"/>
</dbReference>
<feature type="transmembrane region" description="Helical" evidence="7">
    <location>
        <begin position="596"/>
        <end position="616"/>
    </location>
</feature>
<dbReference type="InterPro" id="IPR052702">
    <property type="entry name" value="MscS-like_channel"/>
</dbReference>
<protein>
    <submittedName>
        <fullName evidence="11">Mechanosensitive ion channel-like protein</fullName>
    </submittedName>
</protein>
<dbReference type="PANTHER" id="PTHR30347">
    <property type="entry name" value="POTASSIUM CHANNEL RELATED"/>
    <property type="match status" value="1"/>
</dbReference>
<dbReference type="InterPro" id="IPR010920">
    <property type="entry name" value="LSM_dom_sf"/>
</dbReference>
<evidence type="ECO:0000259" key="10">
    <source>
        <dbReference type="Pfam" id="PF21082"/>
    </source>
</evidence>
<dbReference type="SUPFAM" id="SSF50182">
    <property type="entry name" value="Sm-like ribonucleoproteins"/>
    <property type="match status" value="1"/>
</dbReference>
<dbReference type="Gene3D" id="2.30.30.60">
    <property type="match status" value="1"/>
</dbReference>
<evidence type="ECO:0000256" key="3">
    <source>
        <dbReference type="ARBA" id="ARBA00022475"/>
    </source>
</evidence>
<dbReference type="InterPro" id="IPR049278">
    <property type="entry name" value="MS_channel_C"/>
</dbReference>
<feature type="transmembrane region" description="Helical" evidence="7">
    <location>
        <begin position="570"/>
        <end position="590"/>
    </location>
</feature>
<organism evidence="11 12">
    <name type="scientific">Jezberella montanilacus</name>
    <dbReference type="NCBI Taxonomy" id="323426"/>
    <lineage>
        <taxon>Bacteria</taxon>
        <taxon>Pseudomonadati</taxon>
        <taxon>Pseudomonadota</taxon>
        <taxon>Betaproteobacteria</taxon>
        <taxon>Burkholderiales</taxon>
        <taxon>Alcaligenaceae</taxon>
        <taxon>Jezberella</taxon>
    </lineage>
</organism>
<sequence>MLRSSALRHFAIVFTSFLFFTTGQSLAQSPSMTSLLLKTATPSAKGTDVTGADNLGSKEQLASVTAQQTETQKQLDQAIADSNKAKITLAALPAEASDAQRLLAMQLDASLQTRIDYLSQINDLLKELDRQIRNTIAADAERESWNPPPGTPPWPLSVGDDTLVALQQFKAQINKQDRKIDILDQEIVAQKKLRSQAEIDLRQSLGTSSSSRANPEAEAVLRLDIDRTRTKLDLYDLDLIRTDIERRIILQLRRLLYVQLSTTQKTWDFYQNRFSFTQQDLDNRLAEIDKKIAGLRAKELEESSRLTQSVAKAKAASALFETLQSRQNASSNEIAQAKRTWLTLDAAVAGVRTARAKYRALIELELLTKDIWSMRRQLHDEDNLSSDLKNIQLRQSEDSRKLDQGIQYLKEVIDENSQSLIALREQRNNANSPSEKSFYDGLVQQNSARLEDLRSVDTQTDRVKQLLAISAIEIENAATNLNLWENVKNFAAASREAFQTIWRYELIAVDDTAIVDGREIKTKRSVTIGKSIGALAILFIGFSLISTIIKRSLALAVSKAGLTLSRSVVVGRWLTLGGGITLVICAFNLVEIPLSAFAFFGGALAIGVGFGTQNLLKNLFSGVMLLIEKSIRIGDVVEVDNITGTVTSIGIRFSTIQSAHGTDNLIPNSVLVEQKLINWTYSTPDVRREIQVTVAYGSDVKRVIDLLVQACVEQEGVLSEPSPMATLHEFGDRGLIFIVQLWIRINPTTSVIATLGTVRLAILDAFNKEGIELPFPQYVVQLQPDN</sequence>
<evidence type="ECO:0000256" key="4">
    <source>
        <dbReference type="ARBA" id="ARBA00022692"/>
    </source>
</evidence>
<dbReference type="OrthoDB" id="9809206at2"/>
<evidence type="ECO:0000256" key="8">
    <source>
        <dbReference type="SAM" id="SignalP"/>
    </source>
</evidence>
<dbReference type="Pfam" id="PF21082">
    <property type="entry name" value="MS_channel_3rd"/>
    <property type="match status" value="1"/>
</dbReference>
<dbReference type="InterPro" id="IPR006685">
    <property type="entry name" value="MscS_channel_2nd"/>
</dbReference>
<dbReference type="Proteomes" id="UP000238308">
    <property type="component" value="Unassembled WGS sequence"/>
</dbReference>
<accession>A0A2T0XD24</accession>
<evidence type="ECO:0000256" key="7">
    <source>
        <dbReference type="SAM" id="Phobius"/>
    </source>
</evidence>